<accession>A0A7S3EDM1</accession>
<dbReference type="EMBL" id="HBHW01019697">
    <property type="protein sequence ID" value="CAE0047268.1"/>
    <property type="molecule type" value="Transcribed_RNA"/>
</dbReference>
<sequence length="365" mass="42630">MKGDAGLDEEDDEKKVNYRLEIYGNDTTFNIPVAIVTGVKNSPYFKQLYQLKTFNEVVDEIYNEVSYIEPWVAGKGLGHPSSAFCLLYKMFLMRLSLKQMKVLLNHQDSPYIRALGFLYLRYGLNPREFWSWFKDYVNDEEEIVPRSNPGGSSITIGRLVRDLMRNTKFYDTMLPRVPATVMQELEKNLRETSKDNDRSEPRRKRSRSPARGRNDYSDRRPRRRSRSYSPGRRDAKNWRTSRDRDRYSGRSRHYRRSRRSRSRSPHSTRHGRDRRHHRSRSPSPLRKKISPSRSRSSSPRTPSPEARARAEKFEAVRAKYSSTQGPVNIGGSYGRSGTTGIVEKDVVLKSQVPKAVLEYQRRNAR</sequence>
<feature type="compositionally biased region" description="Basic and acidic residues" evidence="8">
    <location>
        <begin position="188"/>
        <end position="200"/>
    </location>
</feature>
<keyword evidence="5 7" id="KW-0508">mRNA splicing</keyword>
<name>A0A7S3EDM1_9RHOD</name>
<evidence type="ECO:0000256" key="1">
    <source>
        <dbReference type="ARBA" id="ARBA00004123"/>
    </source>
</evidence>
<feature type="compositionally biased region" description="Low complexity" evidence="8">
    <location>
        <begin position="291"/>
        <end position="305"/>
    </location>
</feature>
<dbReference type="PANTHER" id="PTHR23142">
    <property type="entry name" value="PRE-MRNA-SPLICING FACTOR 38A-RELATED"/>
    <property type="match status" value="1"/>
</dbReference>
<evidence type="ECO:0000256" key="5">
    <source>
        <dbReference type="ARBA" id="ARBA00023187"/>
    </source>
</evidence>
<evidence type="ECO:0000256" key="4">
    <source>
        <dbReference type="ARBA" id="ARBA00022728"/>
    </source>
</evidence>
<comment type="subcellular location">
    <subcellularLocation>
        <location evidence="1 7">Nucleus</location>
    </subcellularLocation>
</comment>
<dbReference type="GO" id="GO:0005681">
    <property type="term" value="C:spliceosomal complex"/>
    <property type="evidence" value="ECO:0007669"/>
    <property type="project" value="UniProtKB-KW"/>
</dbReference>
<feature type="region of interest" description="Disordered" evidence="8">
    <location>
        <begin position="188"/>
        <end position="312"/>
    </location>
</feature>
<gene>
    <name evidence="9" type="ORF">RMAR00112_LOCUS15247</name>
</gene>
<organism evidence="9">
    <name type="scientific">Rhodosorus marinus</name>
    <dbReference type="NCBI Taxonomy" id="101924"/>
    <lineage>
        <taxon>Eukaryota</taxon>
        <taxon>Rhodophyta</taxon>
        <taxon>Stylonematophyceae</taxon>
        <taxon>Stylonematales</taxon>
        <taxon>Stylonemataceae</taxon>
        <taxon>Rhodosorus</taxon>
    </lineage>
</organism>
<keyword evidence="4 7" id="KW-0747">Spliceosome</keyword>
<keyword evidence="6 7" id="KW-0539">Nucleus</keyword>
<dbReference type="GO" id="GO:0000398">
    <property type="term" value="P:mRNA splicing, via spliceosome"/>
    <property type="evidence" value="ECO:0007669"/>
    <property type="project" value="UniProtKB-UniRule"/>
</dbReference>
<evidence type="ECO:0000256" key="2">
    <source>
        <dbReference type="ARBA" id="ARBA00006164"/>
    </source>
</evidence>
<comment type="similarity">
    <text evidence="2 7">Belongs to the PRP38 family.</text>
</comment>
<reference evidence="9" key="1">
    <citation type="submission" date="2021-01" db="EMBL/GenBank/DDBJ databases">
        <authorList>
            <person name="Corre E."/>
            <person name="Pelletier E."/>
            <person name="Niang G."/>
            <person name="Scheremetjew M."/>
            <person name="Finn R."/>
            <person name="Kale V."/>
            <person name="Holt S."/>
            <person name="Cochrane G."/>
            <person name="Meng A."/>
            <person name="Brown T."/>
            <person name="Cohen L."/>
        </authorList>
    </citation>
    <scope>NUCLEOTIDE SEQUENCE</scope>
    <source>
        <strain evidence="9">CCMP 769</strain>
    </source>
</reference>
<feature type="compositionally biased region" description="Basic residues" evidence="8">
    <location>
        <begin position="249"/>
        <end position="290"/>
    </location>
</feature>
<evidence type="ECO:0000313" key="9">
    <source>
        <dbReference type="EMBL" id="CAE0047268.1"/>
    </source>
</evidence>
<comment type="function">
    <text evidence="7">Required for pre-mRNA splicing.</text>
</comment>
<evidence type="ECO:0000256" key="3">
    <source>
        <dbReference type="ARBA" id="ARBA00022664"/>
    </source>
</evidence>
<keyword evidence="3 7" id="KW-0507">mRNA processing</keyword>
<feature type="compositionally biased region" description="Basic residues" evidence="8">
    <location>
        <begin position="201"/>
        <end position="210"/>
    </location>
</feature>
<protein>
    <recommendedName>
        <fullName evidence="7">Pre-mRNA-splicing factor 38</fullName>
    </recommendedName>
</protein>
<evidence type="ECO:0000256" key="8">
    <source>
        <dbReference type="SAM" id="MobiDB-lite"/>
    </source>
</evidence>
<dbReference type="AlphaFoldDB" id="A0A7S3EDM1"/>
<dbReference type="Pfam" id="PF03371">
    <property type="entry name" value="PRP38"/>
    <property type="match status" value="1"/>
</dbReference>
<evidence type="ECO:0000256" key="7">
    <source>
        <dbReference type="RuleBase" id="RU367025"/>
    </source>
</evidence>
<feature type="compositionally biased region" description="Basic and acidic residues" evidence="8">
    <location>
        <begin position="231"/>
        <end position="248"/>
    </location>
</feature>
<evidence type="ECO:0000256" key="6">
    <source>
        <dbReference type="ARBA" id="ARBA00023242"/>
    </source>
</evidence>
<proteinExistence type="inferred from homology"/>
<dbReference type="InterPro" id="IPR005037">
    <property type="entry name" value="PRP38"/>
</dbReference>